<evidence type="ECO:0008006" key="4">
    <source>
        <dbReference type="Google" id="ProtNLM"/>
    </source>
</evidence>
<dbReference type="AlphaFoldDB" id="A8FVW9"/>
<protein>
    <recommendedName>
        <fullName evidence="4">Glycosyltransferase RgtA/B/C/D-like domain-containing protein</fullName>
    </recommendedName>
</protein>
<sequence length="535" mass="61288">MLQHLYRFALLLLKYVLPLVCIVQFLMITILLPLNGDIGWLFHATQEWLQGKRLYIDIIEVNPPMVFLVMAPAVLLSKGLGLSAALTTKVYLVAISAAATFLYLRIMRKILPQTIFSYVFISASIIIIFVMPEYDFGQRDYLAIVFLLPYLISRFHESHGGGQLTGGKFYEAVIIGFIGGIGVCFKPYFIIFPVVGELWLFMQCNRRFATVPVQMASMFAVIGAFCCSVLLFFPSYLTKIIPLGIATYWTYGHPLKDFNLPYFLILLLGLVFATYHINIEIHRRLTQYVSVLTFSALISFLVQSHYSYQLIPFKVLLFINFVLVISLFLIERPQLKSFSSVTGSLMAVWIVFVTGGLIYRKADVAQYVITKSELPSFNILGYSYLSDAVDVINENFAGQPIYVFSTNVWPSSFITTYTKSHWVSAFPALWPLPAIEFYESHSYMLQEKKRMQILAVKTDVINRLTMELSLNKPVAIIVDTSISPSYFPAGFRYSDFIVRNDELETLFRNYKLSTLKLKFFENKTYDVYVINEYHI</sequence>
<dbReference type="OrthoDB" id="6196188at2"/>
<dbReference type="RefSeq" id="WP_012142727.1">
    <property type="nucleotide sequence ID" value="NC_009831.1"/>
</dbReference>
<feature type="transmembrane region" description="Helical" evidence="1">
    <location>
        <begin position="310"/>
        <end position="330"/>
    </location>
</feature>
<keyword evidence="1" id="KW-0812">Transmembrane</keyword>
<name>A8FVW9_SHESH</name>
<dbReference type="STRING" id="425104.Ssed_2383"/>
<dbReference type="EMBL" id="CP000821">
    <property type="protein sequence ID" value="ABV36992.1"/>
    <property type="molecule type" value="Genomic_DNA"/>
</dbReference>
<feature type="transmembrane region" description="Helical" evidence="1">
    <location>
        <begin position="258"/>
        <end position="278"/>
    </location>
</feature>
<organism evidence="2 3">
    <name type="scientific">Shewanella sediminis (strain HAW-EB3)</name>
    <dbReference type="NCBI Taxonomy" id="425104"/>
    <lineage>
        <taxon>Bacteria</taxon>
        <taxon>Pseudomonadati</taxon>
        <taxon>Pseudomonadota</taxon>
        <taxon>Gammaproteobacteria</taxon>
        <taxon>Alteromonadales</taxon>
        <taxon>Shewanellaceae</taxon>
        <taxon>Shewanella</taxon>
    </lineage>
</organism>
<evidence type="ECO:0000256" key="1">
    <source>
        <dbReference type="SAM" id="Phobius"/>
    </source>
</evidence>
<keyword evidence="1" id="KW-0472">Membrane</keyword>
<gene>
    <name evidence="2" type="ordered locus">Ssed_2383</name>
</gene>
<accession>A8FVW9</accession>
<feature type="transmembrane region" description="Helical" evidence="1">
    <location>
        <begin position="285"/>
        <end position="304"/>
    </location>
</feature>
<feature type="transmembrane region" description="Helical" evidence="1">
    <location>
        <begin position="216"/>
        <end position="238"/>
    </location>
</feature>
<proteinExistence type="predicted"/>
<dbReference type="eggNOG" id="COG2246">
    <property type="taxonomic scope" value="Bacteria"/>
</dbReference>
<keyword evidence="1" id="KW-1133">Transmembrane helix</keyword>
<reference evidence="2 3" key="1">
    <citation type="submission" date="2007-08" db="EMBL/GenBank/DDBJ databases">
        <title>Complete sequence of Shewanella sediminis HAW-EB3.</title>
        <authorList>
            <consortium name="US DOE Joint Genome Institute"/>
            <person name="Copeland A."/>
            <person name="Lucas S."/>
            <person name="Lapidus A."/>
            <person name="Barry K."/>
            <person name="Glavina del Rio T."/>
            <person name="Dalin E."/>
            <person name="Tice H."/>
            <person name="Pitluck S."/>
            <person name="Chertkov O."/>
            <person name="Brettin T."/>
            <person name="Bruce D."/>
            <person name="Detter J.C."/>
            <person name="Han C."/>
            <person name="Schmutz J."/>
            <person name="Larimer F."/>
            <person name="Land M."/>
            <person name="Hauser L."/>
            <person name="Kyrpides N."/>
            <person name="Kim E."/>
            <person name="Zhao J.-S."/>
            <person name="Richardson P."/>
        </authorList>
    </citation>
    <scope>NUCLEOTIDE SEQUENCE [LARGE SCALE GENOMIC DNA]</scope>
    <source>
        <strain evidence="2 3">HAW-EB3</strain>
    </source>
</reference>
<keyword evidence="3" id="KW-1185">Reference proteome</keyword>
<feature type="transmembrane region" description="Helical" evidence="1">
    <location>
        <begin position="172"/>
        <end position="195"/>
    </location>
</feature>
<evidence type="ECO:0000313" key="3">
    <source>
        <dbReference type="Proteomes" id="UP000002015"/>
    </source>
</evidence>
<dbReference type="KEGG" id="sse:Ssed_2383"/>
<feature type="transmembrane region" description="Helical" evidence="1">
    <location>
        <begin position="337"/>
        <end position="359"/>
    </location>
</feature>
<feature type="transmembrane region" description="Helical" evidence="1">
    <location>
        <begin position="82"/>
        <end position="103"/>
    </location>
</feature>
<evidence type="ECO:0000313" key="2">
    <source>
        <dbReference type="EMBL" id="ABV36992.1"/>
    </source>
</evidence>
<dbReference type="Proteomes" id="UP000002015">
    <property type="component" value="Chromosome"/>
</dbReference>
<feature type="transmembrane region" description="Helical" evidence="1">
    <location>
        <begin position="115"/>
        <end position="132"/>
    </location>
</feature>
<feature type="transmembrane region" description="Helical" evidence="1">
    <location>
        <begin position="12"/>
        <end position="34"/>
    </location>
</feature>
<dbReference type="HOGENOM" id="CLU_508880_0_0_6"/>